<accession>A0A939MGN5</accession>
<keyword evidence="1" id="KW-0813">Transport</keyword>
<dbReference type="PANTHER" id="PTHR43790">
    <property type="entry name" value="CARBOHYDRATE TRANSPORT ATP-BINDING PROTEIN MG119-RELATED"/>
    <property type="match status" value="1"/>
</dbReference>
<evidence type="ECO:0000256" key="4">
    <source>
        <dbReference type="ARBA" id="ARBA00022840"/>
    </source>
</evidence>
<comment type="caution">
    <text evidence="6">The sequence shown here is derived from an EMBL/GenBank/DDBJ whole genome shotgun (WGS) entry which is preliminary data.</text>
</comment>
<feature type="domain" description="ABC transporter" evidence="5">
    <location>
        <begin position="260"/>
        <end position="498"/>
    </location>
</feature>
<organism evidence="6 7">
    <name type="scientific">Leucobacter weissii</name>
    <dbReference type="NCBI Taxonomy" id="1983706"/>
    <lineage>
        <taxon>Bacteria</taxon>
        <taxon>Bacillati</taxon>
        <taxon>Actinomycetota</taxon>
        <taxon>Actinomycetes</taxon>
        <taxon>Micrococcales</taxon>
        <taxon>Microbacteriaceae</taxon>
        <taxon>Leucobacter</taxon>
    </lineage>
</organism>
<dbReference type="AlphaFoldDB" id="A0A939MGN5"/>
<dbReference type="Pfam" id="PF00005">
    <property type="entry name" value="ABC_tran"/>
    <property type="match status" value="2"/>
</dbReference>
<evidence type="ECO:0000259" key="5">
    <source>
        <dbReference type="PROSITE" id="PS50893"/>
    </source>
</evidence>
<dbReference type="SUPFAM" id="SSF52540">
    <property type="entry name" value="P-loop containing nucleoside triphosphate hydrolases"/>
    <property type="match status" value="2"/>
</dbReference>
<dbReference type="Proteomes" id="UP000664382">
    <property type="component" value="Unassembled WGS sequence"/>
</dbReference>
<dbReference type="GO" id="GO:0016887">
    <property type="term" value="F:ATP hydrolysis activity"/>
    <property type="evidence" value="ECO:0007669"/>
    <property type="project" value="InterPro"/>
</dbReference>
<dbReference type="InterPro" id="IPR027417">
    <property type="entry name" value="P-loop_NTPase"/>
</dbReference>
<dbReference type="CDD" id="cd03216">
    <property type="entry name" value="ABC_Carb_Monos_I"/>
    <property type="match status" value="1"/>
</dbReference>
<dbReference type="InterPro" id="IPR003439">
    <property type="entry name" value="ABC_transporter-like_ATP-bd"/>
</dbReference>
<keyword evidence="2" id="KW-0677">Repeat</keyword>
<protein>
    <submittedName>
        <fullName evidence="6">Sugar ABC transporter ATP-binding protein</fullName>
    </submittedName>
</protein>
<dbReference type="EMBL" id="JAGDYM010000003">
    <property type="protein sequence ID" value="MBO1900554.1"/>
    <property type="molecule type" value="Genomic_DNA"/>
</dbReference>
<name>A0A939MGN5_9MICO</name>
<proteinExistence type="predicted"/>
<evidence type="ECO:0000256" key="1">
    <source>
        <dbReference type="ARBA" id="ARBA00022448"/>
    </source>
</evidence>
<dbReference type="PANTHER" id="PTHR43790:SF9">
    <property type="entry name" value="GALACTOFURANOSE TRANSPORTER ATP-BINDING PROTEIN YTFR"/>
    <property type="match status" value="1"/>
</dbReference>
<dbReference type="CDD" id="cd03215">
    <property type="entry name" value="ABC_Carb_Monos_II"/>
    <property type="match status" value="1"/>
</dbReference>
<sequence>MTAPEAALDVSRLTMRFDGVTVLDEVSLRVRPGEVHALLGLNGSGKSTLVKCLTGVHTPAAGTVSTFGRELDLPVRDPGAHGIAVVHQDAGFVPGMTVLENLGASTSYGARLLGPVRVAAEAAGYEELFRQLGLHVPLHAKVAELSAADIAMLAVVRALHVLEAEHGGRVFILDEPTATLGRAEAEVVLALMRRIAATGAGVVFIGHRLKEVFAACDRATILRGGRVAHTGPIDELDHGLVVQHMLGARVANFFPDPPELAGSGVVLRARELGGGAVSRLSLEVREGEIVGITGLLGMGHETIPALLAGEIAPVSGSLEIDGAERRFRHPADAIRAGVGRLPADRLRDGCWAEGTARENLTLPLLPRFFRAGRLRGRAEAEYARERLREVRLHPADPERTMASFSGGNQQKVVFAKWDQLDPRVFIVHEPTQGVDPAAGHELLERVVERARNGAAVVVVSGDHEQLVEICHRVIVMVDGEVDAEILREDLSEEALLLACSN</sequence>
<evidence type="ECO:0000256" key="3">
    <source>
        <dbReference type="ARBA" id="ARBA00022741"/>
    </source>
</evidence>
<dbReference type="SMART" id="SM00382">
    <property type="entry name" value="AAA"/>
    <property type="match status" value="2"/>
</dbReference>
<evidence type="ECO:0000313" key="7">
    <source>
        <dbReference type="Proteomes" id="UP000664382"/>
    </source>
</evidence>
<keyword evidence="3" id="KW-0547">Nucleotide-binding</keyword>
<dbReference type="PROSITE" id="PS50893">
    <property type="entry name" value="ABC_TRANSPORTER_2"/>
    <property type="match status" value="2"/>
</dbReference>
<keyword evidence="7" id="KW-1185">Reference proteome</keyword>
<reference evidence="6" key="1">
    <citation type="submission" date="2021-03" db="EMBL/GenBank/DDBJ databases">
        <title>Leucobacter chromiisoli sp. nov., isolated from chromium-containing soil of chemical plant.</title>
        <authorList>
            <person name="Xu Z."/>
        </authorList>
    </citation>
    <scope>NUCLEOTIDE SEQUENCE</scope>
    <source>
        <strain evidence="6">S27</strain>
    </source>
</reference>
<keyword evidence="4 6" id="KW-0067">ATP-binding</keyword>
<dbReference type="RefSeq" id="WP_208095199.1">
    <property type="nucleotide sequence ID" value="NZ_JAGDYM010000003.1"/>
</dbReference>
<dbReference type="GO" id="GO:0005524">
    <property type="term" value="F:ATP binding"/>
    <property type="evidence" value="ECO:0007669"/>
    <property type="project" value="UniProtKB-KW"/>
</dbReference>
<dbReference type="InterPro" id="IPR050107">
    <property type="entry name" value="ABC_carbohydrate_import_ATPase"/>
</dbReference>
<dbReference type="InterPro" id="IPR003593">
    <property type="entry name" value="AAA+_ATPase"/>
</dbReference>
<evidence type="ECO:0000256" key="2">
    <source>
        <dbReference type="ARBA" id="ARBA00022737"/>
    </source>
</evidence>
<evidence type="ECO:0000313" key="6">
    <source>
        <dbReference type="EMBL" id="MBO1900554.1"/>
    </source>
</evidence>
<dbReference type="Gene3D" id="3.40.50.300">
    <property type="entry name" value="P-loop containing nucleotide triphosphate hydrolases"/>
    <property type="match status" value="2"/>
</dbReference>
<gene>
    <name evidence="6" type="ORF">J4H92_01160</name>
</gene>
<feature type="domain" description="ABC transporter" evidence="5">
    <location>
        <begin position="8"/>
        <end position="249"/>
    </location>
</feature>